<reference evidence="3" key="1">
    <citation type="journal article" date="2014" name="PLoS Pathog.">
        <title>Expression profiling during Arabidopsis/downy mildew interaction reveals a highly-expressed effector that attenuates responses to salicylic acid.</title>
        <authorList>
            <person name="Asai S."/>
            <person name="Rallapalli G."/>
            <person name="Piquerez S.J.M."/>
            <person name="Caillaud M.C."/>
            <person name="Furzer O.J."/>
            <person name="Ishaque N."/>
            <person name="Wirthmueller L."/>
            <person name="Fabro G."/>
            <person name="Shirasu K."/>
            <person name="Jones J.D.G."/>
        </authorList>
    </citation>
    <scope>NUCLEOTIDE SEQUENCE</scope>
    <source>
        <strain evidence="3">Emoy2</strain>
    </source>
</reference>
<protein>
    <submittedName>
        <fullName evidence="3">RxLR effector candidate protein</fullName>
    </submittedName>
</protein>
<evidence type="ECO:0000256" key="1">
    <source>
        <dbReference type="SAM" id="MobiDB-lite"/>
    </source>
</evidence>
<evidence type="ECO:0000313" key="3">
    <source>
        <dbReference type="EMBL" id="BAP68834.1"/>
    </source>
</evidence>
<dbReference type="AlphaFoldDB" id="A0A090C2Q0"/>
<feature type="signal peptide" evidence="2">
    <location>
        <begin position="1"/>
        <end position="20"/>
    </location>
</feature>
<keyword evidence="2" id="KW-0732">Signal</keyword>
<feature type="non-terminal residue" evidence="3">
    <location>
        <position position="599"/>
    </location>
</feature>
<evidence type="ECO:0000256" key="2">
    <source>
        <dbReference type="SAM" id="SignalP"/>
    </source>
</evidence>
<feature type="region of interest" description="Disordered" evidence="1">
    <location>
        <begin position="27"/>
        <end position="47"/>
    </location>
</feature>
<sequence>MNVRSVFSLVAAATAVLAHADGLPHPNVMTNSPSAKHGRVTKGQSDDPTVKRLRTNIEVVDTVDKRTTSELRSFADLCMSKFIEIVNEQFSSELEIMMSRFFPSVNPSEPKLNNHYLHMLLSPEVDQTLISSLKDRYGADVVITVLVEAEKHGDKKIKEIATILWEQQLVKWLDDELSPEKVLAELKLCERPTSGKLETLEAYISDYNAKYFDDIKLVDLLKSMLDGENGLAPTLLVRAFLGEEVNRFGDEVVVEVLVRAKMADSSDADVKELEKQLFECWISDETTADDVFKWLKFGKIETLDAFDTQVEVLENFIKALNNEQKSTQDDLLMVMINGFGREDKLAHTLWSAKMLSPGEGSKALDLEEQLITKWKTEKLSPSAVVERLRLTESLSGLTGSKLGILIKYIRTLDADDPGRKFSLVKMFTEKNYKDEDIAEEVMSAQERDSTDAYVPIVEIQLLRSWLDSVKSADEVFTLLGVKGHTLESPRMEALGTYIDLKREGLSIFEVLRKGYGNDIDLTLMMLEGSEDTSKIGIALEAFHDLFKNLSVEHTKLEALFENIAEKDAKKGDLLKSWYNEYLNEKAGDWHMPMPKPRRA</sequence>
<gene>
    <name evidence="3" type="primary">HaRxL110b</name>
</gene>
<organism evidence="3">
    <name type="scientific">Hyaloperonospora arabidopsidis (strain Emoy2)</name>
    <name type="common">Downy mildew agent</name>
    <name type="synonym">Peronospora arabidopsidis</name>
    <dbReference type="NCBI Taxonomy" id="559515"/>
    <lineage>
        <taxon>Eukaryota</taxon>
        <taxon>Sar</taxon>
        <taxon>Stramenopiles</taxon>
        <taxon>Oomycota</taxon>
        <taxon>Peronosporomycetes</taxon>
        <taxon>Peronosporales</taxon>
        <taxon>Peronosporaceae</taxon>
        <taxon>Hyaloperonospora</taxon>
    </lineage>
</organism>
<feature type="chain" id="PRO_5001853510" evidence="2">
    <location>
        <begin position="21"/>
        <end position="599"/>
    </location>
</feature>
<dbReference type="EMBL" id="AB922259">
    <property type="protein sequence ID" value="BAP68834.1"/>
    <property type="molecule type" value="mRNA"/>
</dbReference>
<proteinExistence type="evidence at transcript level"/>
<accession>A0A090C2Q0</accession>
<name>A0A090C2Q0_HYAAE</name>